<protein>
    <submittedName>
        <fullName evidence="2">Phosphotransferase</fullName>
    </submittedName>
</protein>
<organism evidence="2 3">
    <name type="scientific">Phlyctema vagabunda</name>
    <dbReference type="NCBI Taxonomy" id="108571"/>
    <lineage>
        <taxon>Eukaryota</taxon>
        <taxon>Fungi</taxon>
        <taxon>Dikarya</taxon>
        <taxon>Ascomycota</taxon>
        <taxon>Pezizomycotina</taxon>
        <taxon>Leotiomycetes</taxon>
        <taxon>Helotiales</taxon>
        <taxon>Dermateaceae</taxon>
        <taxon>Phlyctema</taxon>
    </lineage>
</organism>
<dbReference type="EMBL" id="JBFCZG010000002">
    <property type="protein sequence ID" value="KAL3425310.1"/>
    <property type="molecule type" value="Genomic_DNA"/>
</dbReference>
<dbReference type="Pfam" id="PF01636">
    <property type="entry name" value="APH"/>
    <property type="match status" value="1"/>
</dbReference>
<dbReference type="Proteomes" id="UP001629113">
    <property type="component" value="Unassembled WGS sequence"/>
</dbReference>
<reference evidence="2 3" key="1">
    <citation type="submission" date="2024-06" db="EMBL/GenBank/DDBJ databases">
        <title>Complete genome of Phlyctema vagabunda strain 19-DSS-EL-015.</title>
        <authorList>
            <person name="Fiorenzani C."/>
        </authorList>
    </citation>
    <scope>NUCLEOTIDE SEQUENCE [LARGE SCALE GENOMIC DNA]</scope>
    <source>
        <strain evidence="2 3">19-DSS-EL-015</strain>
    </source>
</reference>
<feature type="domain" description="Aminoglycoside phosphotransferase" evidence="1">
    <location>
        <begin position="10"/>
        <end position="136"/>
    </location>
</feature>
<gene>
    <name evidence="2" type="ORF">PVAG01_02101</name>
</gene>
<comment type="caution">
    <text evidence="2">The sequence shown here is derived from an EMBL/GenBank/DDBJ whole genome shotgun (WGS) entry which is preliminary data.</text>
</comment>
<dbReference type="InterPro" id="IPR011009">
    <property type="entry name" value="Kinase-like_dom_sf"/>
</dbReference>
<dbReference type="InterPro" id="IPR051678">
    <property type="entry name" value="AGP_Transferase"/>
</dbReference>
<evidence type="ECO:0000259" key="1">
    <source>
        <dbReference type="Pfam" id="PF01636"/>
    </source>
</evidence>
<accession>A0ABR4PPR9</accession>
<dbReference type="PANTHER" id="PTHR21310">
    <property type="entry name" value="AMINOGLYCOSIDE PHOSPHOTRANSFERASE-RELATED-RELATED"/>
    <property type="match status" value="1"/>
</dbReference>
<dbReference type="Gene3D" id="3.90.1200.10">
    <property type="match status" value="1"/>
</dbReference>
<dbReference type="InterPro" id="IPR002575">
    <property type="entry name" value="Aminoglycoside_PTrfase"/>
</dbReference>
<proteinExistence type="predicted"/>
<evidence type="ECO:0000313" key="3">
    <source>
        <dbReference type="Proteomes" id="UP001629113"/>
    </source>
</evidence>
<name>A0ABR4PPR9_9HELO</name>
<dbReference type="PANTHER" id="PTHR21310:SF58">
    <property type="entry name" value="AMINOGLYCOSIDE PHOSPHOTRANSFERASE DOMAIN-CONTAINING PROTEIN"/>
    <property type="match status" value="1"/>
</dbReference>
<sequence>MISRATQIQASPIEYVEGDRLDKVWNALAEPEKLKIANQLRAMLAQLRGPKGEYVGAPNRGRVVDRRRLDLYGGPFDTESDFNQFLPSDFVPKAPRILRDIASQSLSTGHEIVFTHGDFDPRNILVRGGRVVAILD</sequence>
<dbReference type="SUPFAM" id="SSF56112">
    <property type="entry name" value="Protein kinase-like (PK-like)"/>
    <property type="match status" value="1"/>
</dbReference>
<keyword evidence="3" id="KW-1185">Reference proteome</keyword>
<evidence type="ECO:0000313" key="2">
    <source>
        <dbReference type="EMBL" id="KAL3425310.1"/>
    </source>
</evidence>